<keyword evidence="5" id="KW-0325">Glycoprotein</keyword>
<dbReference type="PANTHER" id="PTHR31703:SF2">
    <property type="entry name" value="UPF0669 PROTEIN C6ORF120"/>
    <property type="match status" value="1"/>
</dbReference>
<reference evidence="6" key="1">
    <citation type="submission" date="2022-11" db="UniProtKB">
        <authorList>
            <consortium name="EnsemblMetazoa"/>
        </authorList>
    </citation>
    <scope>IDENTIFICATION</scope>
</reference>
<evidence type="ECO:0000313" key="7">
    <source>
        <dbReference type="Proteomes" id="UP000887567"/>
    </source>
</evidence>
<evidence type="ECO:0000256" key="2">
    <source>
        <dbReference type="ARBA" id="ARBA00008960"/>
    </source>
</evidence>
<dbReference type="OMA" id="HPSHHEN"/>
<dbReference type="RefSeq" id="XP_028516249.1">
    <property type="nucleotide sequence ID" value="XM_028660448.1"/>
</dbReference>
<dbReference type="GeneID" id="110243797"/>
<dbReference type="Proteomes" id="UP000887567">
    <property type="component" value="Unplaced"/>
</dbReference>
<dbReference type="GO" id="GO:0005576">
    <property type="term" value="C:extracellular region"/>
    <property type="evidence" value="ECO:0007669"/>
    <property type="project" value="UniProtKB-SubCell"/>
</dbReference>
<keyword evidence="3" id="KW-0964">Secreted</keyword>
<proteinExistence type="inferred from homology"/>
<sequence length="104" mass="11746">MYVSTHVAKPDFENYDLQSSTCGRDIVTIPKRFERPIGIAVYGHVHSPLSKYTMTVVVDFIDSNTARQGRVGWLPSDDSGEPKEESVLWMLFVGIVKIIFEILV</sequence>
<dbReference type="PANTHER" id="PTHR31703">
    <property type="entry name" value="UPF0669 PROTEIN C6ORF120"/>
    <property type="match status" value="1"/>
</dbReference>
<keyword evidence="7" id="KW-1185">Reference proteome</keyword>
<dbReference type="Pfam" id="PF17065">
    <property type="entry name" value="UPF0669"/>
    <property type="match status" value="1"/>
</dbReference>
<comment type="similarity">
    <text evidence="2">Belongs to the UPF0669 family.</text>
</comment>
<comment type="subcellular location">
    <subcellularLocation>
        <location evidence="1">Secreted</location>
    </subcellularLocation>
</comment>
<evidence type="ECO:0000256" key="4">
    <source>
        <dbReference type="ARBA" id="ARBA00022729"/>
    </source>
</evidence>
<name>A0A913YM88_EXADI</name>
<dbReference type="KEGG" id="epa:110243797"/>
<dbReference type="EnsemblMetazoa" id="XM_028660448.1">
    <property type="protein sequence ID" value="XP_028516249.1"/>
    <property type="gene ID" value="LOC110243797"/>
</dbReference>
<organism evidence="6 7">
    <name type="scientific">Exaiptasia diaphana</name>
    <name type="common">Tropical sea anemone</name>
    <name type="synonym">Aiptasia pulchella</name>
    <dbReference type="NCBI Taxonomy" id="2652724"/>
    <lineage>
        <taxon>Eukaryota</taxon>
        <taxon>Metazoa</taxon>
        <taxon>Cnidaria</taxon>
        <taxon>Anthozoa</taxon>
        <taxon>Hexacorallia</taxon>
        <taxon>Actiniaria</taxon>
        <taxon>Aiptasiidae</taxon>
        <taxon>Exaiptasia</taxon>
    </lineage>
</organism>
<accession>A0A913YM88</accession>
<dbReference type="OrthoDB" id="10046613at2759"/>
<evidence type="ECO:0000256" key="1">
    <source>
        <dbReference type="ARBA" id="ARBA00004613"/>
    </source>
</evidence>
<dbReference type="InterPro" id="IPR031420">
    <property type="entry name" value="UPF0669"/>
</dbReference>
<evidence type="ECO:0000313" key="6">
    <source>
        <dbReference type="EnsemblMetazoa" id="XP_028516249.1"/>
    </source>
</evidence>
<keyword evidence="4" id="KW-0732">Signal</keyword>
<dbReference type="AlphaFoldDB" id="A0A913YM88"/>
<protein>
    <submittedName>
        <fullName evidence="6">Uncharacterized protein</fullName>
    </submittedName>
</protein>
<evidence type="ECO:0000256" key="5">
    <source>
        <dbReference type="ARBA" id="ARBA00023180"/>
    </source>
</evidence>
<evidence type="ECO:0000256" key="3">
    <source>
        <dbReference type="ARBA" id="ARBA00022525"/>
    </source>
</evidence>